<organism evidence="1 2">
    <name type="scientific">Belnapia mucosa</name>
    <dbReference type="NCBI Taxonomy" id="2804532"/>
    <lineage>
        <taxon>Bacteria</taxon>
        <taxon>Pseudomonadati</taxon>
        <taxon>Pseudomonadota</taxon>
        <taxon>Alphaproteobacteria</taxon>
        <taxon>Acetobacterales</taxon>
        <taxon>Roseomonadaceae</taxon>
        <taxon>Belnapia</taxon>
    </lineage>
</organism>
<evidence type="ECO:0000313" key="1">
    <source>
        <dbReference type="EMBL" id="MBL6458019.1"/>
    </source>
</evidence>
<dbReference type="RefSeq" id="WP_202827758.1">
    <property type="nucleotide sequence ID" value="NZ_JAEUXJ010000011.1"/>
</dbReference>
<dbReference type="InterPro" id="IPR003374">
    <property type="entry name" value="ApbE-like_sf"/>
</dbReference>
<evidence type="ECO:0000313" key="2">
    <source>
        <dbReference type="Proteomes" id="UP000606490"/>
    </source>
</evidence>
<dbReference type="NCBIfam" id="NF003322">
    <property type="entry name" value="PRK04334.1-2"/>
    <property type="match status" value="1"/>
</dbReference>
<dbReference type="EMBL" id="JAEUXJ010000011">
    <property type="protein sequence ID" value="MBL6458019.1"/>
    <property type="molecule type" value="Genomic_DNA"/>
</dbReference>
<dbReference type="InterPro" id="IPR007183">
    <property type="entry name" value="UPF0280"/>
</dbReference>
<accession>A0ABS1V8M4</accession>
<gene>
    <name evidence="1" type="ORF">JMJ55_22035</name>
</gene>
<proteinExistence type="predicted"/>
<sequence length="288" mass="28723">MAGALAAALPDGRLHLQEGPIDLVIGLEGTRAAIAEAATRARAAFEGLLAGLVAELPLLRAPIGPDRPAFSGPVARRMAAAVWPFRAGFITPMAAVAGAVAEEVLAALADTPGLMAAHVNNGGDIALYLAAGASLRIGVVPHLARAVPEALIRIRAEDPVRGIATSGWPGRSFSLGIADAVTVLAASAAAADAAATVIANAVDAEHPAIRRTPAASLDPDSDLGDRLVTTGVGPLPEAVAEAALDAGEARAEALLSAGLIEGAALVLGERIRVVGTPGLLARPTDTAP</sequence>
<dbReference type="Gene3D" id="3.10.520.10">
    <property type="entry name" value="ApbE-like domains"/>
    <property type="match status" value="1"/>
</dbReference>
<dbReference type="SUPFAM" id="SSF143631">
    <property type="entry name" value="ApbE-like"/>
    <property type="match status" value="1"/>
</dbReference>
<keyword evidence="2" id="KW-1185">Reference proteome</keyword>
<reference evidence="1 2" key="1">
    <citation type="submission" date="2021-01" db="EMBL/GenBank/DDBJ databases">
        <title>Belnapia mucosa sp. nov. and Belnapia arida sp. nov., isolated from the Tabernas Desert (Almeria, Spain).</title>
        <authorList>
            <person name="Molina-Menor E."/>
            <person name="Vidal-Verdu A."/>
            <person name="Calonge A."/>
            <person name="Satari L."/>
            <person name="Pereto Magraner J."/>
            <person name="Porcar Miralles M."/>
        </authorList>
    </citation>
    <scope>NUCLEOTIDE SEQUENCE [LARGE SCALE GENOMIC DNA]</scope>
    <source>
        <strain evidence="1 2">T6</strain>
    </source>
</reference>
<protein>
    <submittedName>
        <fullName evidence="1">UPF0280 family protein</fullName>
    </submittedName>
</protein>
<dbReference type="PIRSF" id="PIRSF006421">
    <property type="entry name" value="UCP006421"/>
    <property type="match status" value="1"/>
</dbReference>
<dbReference type="Proteomes" id="UP000606490">
    <property type="component" value="Unassembled WGS sequence"/>
</dbReference>
<comment type="caution">
    <text evidence="1">The sequence shown here is derived from an EMBL/GenBank/DDBJ whole genome shotgun (WGS) entry which is preliminary data.</text>
</comment>
<name>A0ABS1V8M4_9PROT</name>